<sequence>SDEAKGWGVQRAPSPFASEGDGAKRVFLFATVMGSCTEYGALTVAQAIWRDRHSRANSDGAADDSAQKQYLPSEKGCGERTELLEDPFTATYSLSHVPILGRYAVQPHNIRHGMQCSSVMVIRSIQRKMSGDPSRTEDHLQQLAEVGHLRELVMSEGVGTLR</sequence>
<comment type="caution">
    <text evidence="2">The sequence shown here is derived from an EMBL/GenBank/DDBJ whole genome shotgun (WGS) entry which is preliminary data.</text>
</comment>
<feature type="non-terminal residue" evidence="2">
    <location>
        <position position="1"/>
    </location>
</feature>
<dbReference type="EMBL" id="JRKL02003725">
    <property type="protein sequence ID" value="KAF3954375.1"/>
    <property type="molecule type" value="Genomic_DNA"/>
</dbReference>
<dbReference type="Proteomes" id="UP000737018">
    <property type="component" value="Unassembled WGS sequence"/>
</dbReference>
<accession>A0A8J4QI63</accession>
<gene>
    <name evidence="2" type="ORF">CMV_020269</name>
</gene>
<proteinExistence type="predicted"/>
<evidence type="ECO:0000313" key="2">
    <source>
        <dbReference type="EMBL" id="KAF3954375.1"/>
    </source>
</evidence>
<name>A0A8J4QI63_9ROSI</name>
<organism evidence="2 3">
    <name type="scientific">Castanea mollissima</name>
    <name type="common">Chinese chestnut</name>
    <dbReference type="NCBI Taxonomy" id="60419"/>
    <lineage>
        <taxon>Eukaryota</taxon>
        <taxon>Viridiplantae</taxon>
        <taxon>Streptophyta</taxon>
        <taxon>Embryophyta</taxon>
        <taxon>Tracheophyta</taxon>
        <taxon>Spermatophyta</taxon>
        <taxon>Magnoliopsida</taxon>
        <taxon>eudicotyledons</taxon>
        <taxon>Gunneridae</taxon>
        <taxon>Pentapetalae</taxon>
        <taxon>rosids</taxon>
        <taxon>fabids</taxon>
        <taxon>Fagales</taxon>
        <taxon>Fagaceae</taxon>
        <taxon>Castanea</taxon>
    </lineage>
</organism>
<keyword evidence="3" id="KW-1185">Reference proteome</keyword>
<protein>
    <submittedName>
        <fullName evidence="2">Uncharacterized protein</fullName>
    </submittedName>
</protein>
<evidence type="ECO:0000256" key="1">
    <source>
        <dbReference type="SAM" id="MobiDB-lite"/>
    </source>
</evidence>
<evidence type="ECO:0000313" key="3">
    <source>
        <dbReference type="Proteomes" id="UP000737018"/>
    </source>
</evidence>
<feature type="region of interest" description="Disordered" evidence="1">
    <location>
        <begin position="56"/>
        <end position="76"/>
    </location>
</feature>
<dbReference type="AlphaFoldDB" id="A0A8J4QI63"/>
<reference evidence="2" key="1">
    <citation type="submission" date="2020-03" db="EMBL/GenBank/DDBJ databases">
        <title>Castanea mollissima Vanexum genome sequencing.</title>
        <authorList>
            <person name="Staton M."/>
        </authorList>
    </citation>
    <scope>NUCLEOTIDE SEQUENCE</scope>
    <source>
        <tissue evidence="2">Leaf</tissue>
    </source>
</reference>